<evidence type="ECO:0000256" key="5">
    <source>
        <dbReference type="ARBA" id="ARBA00023054"/>
    </source>
</evidence>
<keyword evidence="13" id="KW-1185">Reference proteome</keyword>
<accession>A0A0J0XZS6</accession>
<evidence type="ECO:0000256" key="8">
    <source>
        <dbReference type="ARBA" id="ARBA00025053"/>
    </source>
</evidence>
<dbReference type="Pfam" id="PF06102">
    <property type="entry name" value="RRP36"/>
    <property type="match status" value="1"/>
</dbReference>
<dbReference type="GeneID" id="28982301"/>
<dbReference type="GO" id="GO:0005730">
    <property type="term" value="C:nucleolus"/>
    <property type="evidence" value="ECO:0007669"/>
    <property type="project" value="UniProtKB-SubCell"/>
</dbReference>
<feature type="compositionally biased region" description="Basic and acidic residues" evidence="11">
    <location>
        <begin position="138"/>
        <end position="155"/>
    </location>
</feature>
<feature type="region of interest" description="Disordered" evidence="11">
    <location>
        <begin position="1"/>
        <end position="115"/>
    </location>
</feature>
<gene>
    <name evidence="12" type="ORF">CC85DRAFT_281673</name>
</gene>
<reference evidence="12 13" key="1">
    <citation type="submission" date="2015-03" db="EMBL/GenBank/DDBJ databases">
        <title>Genomics and transcriptomics of the oil-accumulating basidiomycete yeast T. oleaginosus allow insights into substrate utilization and the diverse evolutionary trajectories of mating systems in fungi.</title>
        <authorList>
            <consortium name="DOE Joint Genome Institute"/>
            <person name="Kourist R."/>
            <person name="Kracht O."/>
            <person name="Bracharz F."/>
            <person name="Lipzen A."/>
            <person name="Nolan M."/>
            <person name="Ohm R."/>
            <person name="Grigoriev I."/>
            <person name="Sun S."/>
            <person name="Heitman J."/>
            <person name="Bruck T."/>
            <person name="Nowrousian M."/>
        </authorList>
    </citation>
    <scope>NUCLEOTIDE SEQUENCE [LARGE SCALE GENOMIC DNA]</scope>
    <source>
        <strain evidence="12 13">IBC0246</strain>
    </source>
</reference>
<keyword evidence="6 9" id="KW-0539">Nucleus</keyword>
<comment type="subcellular location">
    <subcellularLocation>
        <location evidence="1 9">Nucleus</location>
        <location evidence="1 9">Nucleolus</location>
    </subcellularLocation>
</comment>
<evidence type="ECO:0000256" key="11">
    <source>
        <dbReference type="SAM" id="MobiDB-lite"/>
    </source>
</evidence>
<organism evidence="12 13">
    <name type="scientific">Cutaneotrichosporon oleaginosum</name>
    <dbReference type="NCBI Taxonomy" id="879819"/>
    <lineage>
        <taxon>Eukaryota</taxon>
        <taxon>Fungi</taxon>
        <taxon>Dikarya</taxon>
        <taxon>Basidiomycota</taxon>
        <taxon>Agaricomycotina</taxon>
        <taxon>Tremellomycetes</taxon>
        <taxon>Trichosporonales</taxon>
        <taxon>Trichosporonaceae</taxon>
        <taxon>Cutaneotrichosporon</taxon>
    </lineage>
</organism>
<dbReference type="OrthoDB" id="448446at2759"/>
<dbReference type="Proteomes" id="UP000053611">
    <property type="component" value="Unassembled WGS sequence"/>
</dbReference>
<feature type="compositionally biased region" description="Acidic residues" evidence="11">
    <location>
        <begin position="44"/>
        <end position="102"/>
    </location>
</feature>
<dbReference type="RefSeq" id="XP_018283051.1">
    <property type="nucleotide sequence ID" value="XM_018421698.1"/>
</dbReference>
<feature type="compositionally biased region" description="Basic residues" evidence="11">
    <location>
        <begin position="1"/>
        <end position="11"/>
    </location>
</feature>
<feature type="region of interest" description="Disordered" evidence="11">
    <location>
        <begin position="131"/>
        <end position="226"/>
    </location>
</feature>
<dbReference type="GO" id="GO:0030686">
    <property type="term" value="C:90S preribosome"/>
    <property type="evidence" value="ECO:0007669"/>
    <property type="project" value="TreeGrafter"/>
</dbReference>
<keyword evidence="4 9" id="KW-0698">rRNA processing</keyword>
<evidence type="ECO:0000313" key="13">
    <source>
        <dbReference type="Proteomes" id="UP000053611"/>
    </source>
</evidence>
<comment type="function">
    <text evidence="8 9">Component of the 90S pre-ribosome involved in the maturation of rRNAs. Required for early cleavages of the pre-RNAs in the 40S ribosomal subunit maturation pathway.</text>
</comment>
<dbReference type="PANTHER" id="PTHR21738">
    <property type="entry name" value="RIBOSOMAL RNA PROCESSING PROTEIN 36 HOMOLOG"/>
    <property type="match status" value="1"/>
</dbReference>
<dbReference type="AlphaFoldDB" id="A0A0J0XZS6"/>
<dbReference type="InterPro" id="IPR009292">
    <property type="entry name" value="RRP36"/>
</dbReference>
<evidence type="ECO:0000256" key="1">
    <source>
        <dbReference type="ARBA" id="ARBA00004604"/>
    </source>
</evidence>
<evidence type="ECO:0000313" key="12">
    <source>
        <dbReference type="EMBL" id="KLT46560.1"/>
    </source>
</evidence>
<feature type="compositionally biased region" description="Basic residues" evidence="11">
    <location>
        <begin position="355"/>
        <end position="370"/>
    </location>
</feature>
<evidence type="ECO:0000256" key="4">
    <source>
        <dbReference type="ARBA" id="ARBA00022552"/>
    </source>
</evidence>
<name>A0A0J0XZS6_9TREE</name>
<comment type="subunit">
    <text evidence="9">Associates with 90S and pre-40S pre-ribosomal particles.</text>
</comment>
<sequence length="387" mass="43463">MPRKSAPKRPPPKFTEDDNILDPDSEEDEFADYVASTRRPGQGSEDEASDEDDDEGDSDEDEGDFEGDGEFDSEDEGDGVGMYEADEWDAGASDSESESEGEDAAKLRKLKKGLDDIPLETLMRVQARMGVTAAQPASREEKLAAAKAKLAEMQRAKGKALTVEDEPRRQKRFESESESEEENLSRSNKHAPVAMSSKKQVSRRRAVIDVPRSERRDPRFSALSAEKANPDVHAKRYAFVPELLEAEMKDLQAQLAAAKKAEKACKLVEKPRFTAAREDVERELARVRTRLDRARTEQREREVLARVRGEENARRKDGKGAWYLKKSEKRDLLLQARFEALEKEGGKRAVKKVVEKKRKKVAGKEKKSRPFKAGGFGEAGGKRRRVG</sequence>
<proteinExistence type="inferred from homology"/>
<dbReference type="STRING" id="879819.A0A0J0XZS6"/>
<feature type="compositionally biased region" description="Basic and acidic residues" evidence="11">
    <location>
        <begin position="165"/>
        <end position="175"/>
    </location>
</feature>
<evidence type="ECO:0000256" key="9">
    <source>
        <dbReference type="RuleBase" id="RU368027"/>
    </source>
</evidence>
<feature type="region of interest" description="Disordered" evidence="11">
    <location>
        <begin position="355"/>
        <end position="387"/>
    </location>
</feature>
<feature type="compositionally biased region" description="Acidic residues" evidence="11">
    <location>
        <begin position="17"/>
        <end position="31"/>
    </location>
</feature>
<keyword evidence="5 10" id="KW-0175">Coiled coil</keyword>
<evidence type="ECO:0000256" key="3">
    <source>
        <dbReference type="ARBA" id="ARBA00022517"/>
    </source>
</evidence>
<comment type="similarity">
    <text evidence="2 9">Belongs to the RRP36 family.</text>
</comment>
<evidence type="ECO:0000256" key="2">
    <source>
        <dbReference type="ARBA" id="ARBA00009418"/>
    </source>
</evidence>
<keyword evidence="7 9" id="KW-0687">Ribonucleoprotein</keyword>
<keyword evidence="3 9" id="KW-0690">Ribosome biogenesis</keyword>
<evidence type="ECO:0000256" key="7">
    <source>
        <dbReference type="ARBA" id="ARBA00023274"/>
    </source>
</evidence>
<dbReference type="EMBL" id="KQ087177">
    <property type="protein sequence ID" value="KLT46560.1"/>
    <property type="molecule type" value="Genomic_DNA"/>
</dbReference>
<evidence type="ECO:0000256" key="10">
    <source>
        <dbReference type="SAM" id="Coils"/>
    </source>
</evidence>
<evidence type="ECO:0000256" key="6">
    <source>
        <dbReference type="ARBA" id="ARBA00023242"/>
    </source>
</evidence>
<dbReference type="GO" id="GO:0000462">
    <property type="term" value="P:maturation of SSU-rRNA from tricistronic rRNA transcript (SSU-rRNA, 5.8S rRNA, LSU-rRNA)"/>
    <property type="evidence" value="ECO:0007669"/>
    <property type="project" value="TreeGrafter"/>
</dbReference>
<dbReference type="PANTHER" id="PTHR21738:SF0">
    <property type="entry name" value="RIBOSOMAL RNA PROCESSING PROTEIN 36 HOMOLOG"/>
    <property type="match status" value="1"/>
</dbReference>
<feature type="coiled-coil region" evidence="10">
    <location>
        <begin position="241"/>
        <end position="297"/>
    </location>
</feature>
<protein>
    <recommendedName>
        <fullName evidence="9">rRNA biogenesis protein RRP36</fullName>
    </recommendedName>
</protein>